<comment type="caution">
    <text evidence="2">The sequence shown here is derived from an EMBL/GenBank/DDBJ whole genome shotgun (WGS) entry which is preliminary data.</text>
</comment>
<dbReference type="PANTHER" id="PTHR45947">
    <property type="entry name" value="SULFOQUINOVOSYL TRANSFERASE SQD2"/>
    <property type="match status" value="1"/>
</dbReference>
<dbReference type="Pfam" id="PF13692">
    <property type="entry name" value="Glyco_trans_1_4"/>
    <property type="match status" value="1"/>
</dbReference>
<keyword evidence="2" id="KW-0808">Transferase</keyword>
<dbReference type="AlphaFoldDB" id="A0A2K1PZC8"/>
<name>A0A2K1PZC8_9GAMM</name>
<dbReference type="InterPro" id="IPR050194">
    <property type="entry name" value="Glycosyltransferase_grp1"/>
</dbReference>
<organism evidence="2 3">
    <name type="scientific">Solilutibacter silvestris</name>
    <dbReference type="NCBI Taxonomy" id="1645665"/>
    <lineage>
        <taxon>Bacteria</taxon>
        <taxon>Pseudomonadati</taxon>
        <taxon>Pseudomonadota</taxon>
        <taxon>Gammaproteobacteria</taxon>
        <taxon>Lysobacterales</taxon>
        <taxon>Lysobacteraceae</taxon>
        <taxon>Solilutibacter</taxon>
    </lineage>
</organism>
<dbReference type="Gene3D" id="3.40.50.2000">
    <property type="entry name" value="Glycogen Phosphorylase B"/>
    <property type="match status" value="2"/>
</dbReference>
<dbReference type="OrthoDB" id="5290958at2"/>
<sequence>MRPVVHLRSSAGLYGADRMVLALSRHLPAAGQPSRLVSIGNHHLGHSPLHEEACRRNQEAILLPSHGRLDASAVASLRGLLRSQQAGCIHAHDPKSVVYAWLATRGLDCRCVATTHGWVETGAALRLYNRIERALLKRYDAVAVVARQQVDRLIAAGVQHTRIHAIANGIELPEPASRLQRAEARRHYGCEPQDTVFAAIGRLALEKNFALLLKAMARIGTGAPIRLLVAGDGPEYSALAYLANALGLESQVTLLGHVDDCAPLYAAMDVLALPSLSEGMPLVVLEAMAAGKPVLASAVGDVPALLAHAPGSKVLPLDEAAWAQAMQAAIGTRVDDAAARAYVRDRHSAQVMAARYAELYRQLWRNDGVARAA</sequence>
<proteinExistence type="predicted"/>
<dbReference type="GO" id="GO:0016758">
    <property type="term" value="F:hexosyltransferase activity"/>
    <property type="evidence" value="ECO:0007669"/>
    <property type="project" value="TreeGrafter"/>
</dbReference>
<evidence type="ECO:0000313" key="2">
    <source>
        <dbReference type="EMBL" id="PNS08148.1"/>
    </source>
</evidence>
<dbReference type="PANTHER" id="PTHR45947:SF3">
    <property type="entry name" value="SULFOQUINOVOSYL TRANSFERASE SQD2"/>
    <property type="match status" value="1"/>
</dbReference>
<dbReference type="SUPFAM" id="SSF53756">
    <property type="entry name" value="UDP-Glycosyltransferase/glycogen phosphorylase"/>
    <property type="match status" value="1"/>
</dbReference>
<dbReference type="Pfam" id="PF13439">
    <property type="entry name" value="Glyco_transf_4"/>
    <property type="match status" value="1"/>
</dbReference>
<dbReference type="Proteomes" id="UP000236220">
    <property type="component" value="Unassembled WGS sequence"/>
</dbReference>
<protein>
    <submittedName>
        <fullName evidence="2">Glycosyltransferase</fullName>
    </submittedName>
</protein>
<evidence type="ECO:0000313" key="3">
    <source>
        <dbReference type="Proteomes" id="UP000236220"/>
    </source>
</evidence>
<dbReference type="EMBL" id="NPZB01000002">
    <property type="protein sequence ID" value="PNS08148.1"/>
    <property type="molecule type" value="Genomic_DNA"/>
</dbReference>
<reference evidence="2 3" key="1">
    <citation type="submission" date="2017-08" db="EMBL/GenBank/DDBJ databases">
        <title>Lysobacter sylvestris genome.</title>
        <authorList>
            <person name="Zhang D.-C."/>
            <person name="Albuquerque L."/>
            <person name="Franca L."/>
            <person name="Froufe H.J.C."/>
            <person name="Barroso C."/>
            <person name="Egas C."/>
            <person name="Da Costa M."/>
            <person name="Margesin R."/>
        </authorList>
    </citation>
    <scope>NUCLEOTIDE SEQUENCE [LARGE SCALE GENOMIC DNA]</scope>
    <source>
        <strain evidence="2 3">AM20-91</strain>
    </source>
</reference>
<dbReference type="InterPro" id="IPR028098">
    <property type="entry name" value="Glyco_trans_4-like_N"/>
</dbReference>
<feature type="domain" description="Glycosyltransferase subfamily 4-like N-terminal" evidence="1">
    <location>
        <begin position="15"/>
        <end position="172"/>
    </location>
</feature>
<evidence type="ECO:0000259" key="1">
    <source>
        <dbReference type="Pfam" id="PF13439"/>
    </source>
</evidence>
<accession>A0A2K1PZC8</accession>
<keyword evidence="3" id="KW-1185">Reference proteome</keyword>
<dbReference type="RefSeq" id="WP_103075769.1">
    <property type="nucleotide sequence ID" value="NZ_NPZB01000002.1"/>
</dbReference>
<gene>
    <name evidence="2" type="ORF">Lysil_2324</name>
</gene>